<dbReference type="Proteomes" id="UP000186228">
    <property type="component" value="Unassembled WGS sequence"/>
</dbReference>
<dbReference type="OrthoDB" id="513827at2"/>
<proteinExistence type="predicted"/>
<dbReference type="EMBL" id="FMAC01000004">
    <property type="protein sequence ID" value="SCB22545.1"/>
    <property type="molecule type" value="Genomic_DNA"/>
</dbReference>
<evidence type="ECO:0000313" key="1">
    <source>
        <dbReference type="EMBL" id="SCB22545.1"/>
    </source>
</evidence>
<accession>A0A1C3V4C0</accession>
<keyword evidence="2" id="KW-1185">Reference proteome</keyword>
<protein>
    <submittedName>
        <fullName evidence="1">Uncharacterized protein</fullName>
    </submittedName>
</protein>
<organism evidence="1 2">
    <name type="scientific">Rhizobium hainanense</name>
    <dbReference type="NCBI Taxonomy" id="52131"/>
    <lineage>
        <taxon>Bacteria</taxon>
        <taxon>Pseudomonadati</taxon>
        <taxon>Pseudomonadota</taxon>
        <taxon>Alphaproteobacteria</taxon>
        <taxon>Hyphomicrobiales</taxon>
        <taxon>Rhizobiaceae</taxon>
        <taxon>Rhizobium/Agrobacterium group</taxon>
        <taxon>Rhizobium</taxon>
    </lineage>
</organism>
<dbReference type="AlphaFoldDB" id="A0A1C3V4C0"/>
<sequence>MNRDRFELKRRSDDLVYTFHRKQLPDGKVGYRREDADLWIRFQGGFGWGAWDDEDGTLLGRPWNVPFPEQDADYPPKGEWVSKKGAKSYVYELVYV</sequence>
<gene>
    <name evidence="1" type="ORF">GA0061100_104307</name>
</gene>
<reference evidence="2" key="1">
    <citation type="submission" date="2016-08" db="EMBL/GenBank/DDBJ databases">
        <authorList>
            <person name="Varghese N."/>
            <person name="Submissions Spin"/>
        </authorList>
    </citation>
    <scope>NUCLEOTIDE SEQUENCE [LARGE SCALE GENOMIC DNA]</scope>
    <source>
        <strain evidence="2">CCBAU 57015</strain>
    </source>
</reference>
<evidence type="ECO:0000313" key="2">
    <source>
        <dbReference type="Proteomes" id="UP000186228"/>
    </source>
</evidence>
<name>A0A1C3V4C0_9HYPH</name>